<comment type="caution">
    <text evidence="6">The sequence shown here is derived from an EMBL/GenBank/DDBJ whole genome shotgun (WGS) entry which is preliminary data.</text>
</comment>
<keyword evidence="3 5" id="KW-1133">Transmembrane helix</keyword>
<dbReference type="PANTHER" id="PTHR43483">
    <property type="entry name" value="MEMBRANE TRANSPORTER PROTEIN HI_0806-RELATED"/>
    <property type="match status" value="1"/>
</dbReference>
<feature type="transmembrane region" description="Helical" evidence="5">
    <location>
        <begin position="78"/>
        <end position="103"/>
    </location>
</feature>
<feature type="transmembrane region" description="Helical" evidence="5">
    <location>
        <begin position="222"/>
        <end position="242"/>
    </location>
</feature>
<comment type="subcellular location">
    <subcellularLocation>
        <location evidence="5">Cell membrane</location>
        <topology evidence="5">Multi-pass membrane protein</topology>
    </subcellularLocation>
    <subcellularLocation>
        <location evidence="1">Membrane</location>
        <topology evidence="1">Multi-pass membrane protein</topology>
    </subcellularLocation>
</comment>
<reference evidence="6 7" key="2">
    <citation type="submission" date="2020-05" db="EMBL/GenBank/DDBJ databases">
        <title>Draft genome sequence of Desulfovibrio sp. strainFSS-1.</title>
        <authorList>
            <person name="Shimoshige H."/>
            <person name="Kobayashi H."/>
            <person name="Maekawa T."/>
        </authorList>
    </citation>
    <scope>NUCLEOTIDE SEQUENCE [LARGE SCALE GENOMIC DNA]</scope>
    <source>
        <strain evidence="6 7">SIID29052-01</strain>
    </source>
</reference>
<evidence type="ECO:0000313" key="7">
    <source>
        <dbReference type="Proteomes" id="UP000494245"/>
    </source>
</evidence>
<dbReference type="InterPro" id="IPR002781">
    <property type="entry name" value="TM_pro_TauE-like"/>
</dbReference>
<reference evidence="6 7" key="1">
    <citation type="submission" date="2020-04" db="EMBL/GenBank/DDBJ databases">
        <authorList>
            <consortium name="Desulfovibrio sp. FSS-1 genome sequencing consortium"/>
            <person name="Shimoshige H."/>
            <person name="Kobayashi H."/>
            <person name="Maekawa T."/>
        </authorList>
    </citation>
    <scope>NUCLEOTIDE SEQUENCE [LARGE SCALE GENOMIC DNA]</scope>
    <source>
        <strain evidence="6 7">SIID29052-01</strain>
    </source>
</reference>
<dbReference type="EMBL" id="BLTE01000019">
    <property type="protein sequence ID" value="GFK95612.1"/>
    <property type="molecule type" value="Genomic_DNA"/>
</dbReference>
<accession>A0A6V8LT18</accession>
<comment type="similarity">
    <text evidence="5">Belongs to the 4-toluene sulfonate uptake permease (TSUP) (TC 2.A.102) family.</text>
</comment>
<keyword evidence="7" id="KW-1185">Reference proteome</keyword>
<dbReference type="GO" id="GO:0005886">
    <property type="term" value="C:plasma membrane"/>
    <property type="evidence" value="ECO:0007669"/>
    <property type="project" value="UniProtKB-SubCell"/>
</dbReference>
<keyword evidence="2 5" id="KW-0812">Transmembrane</keyword>
<feature type="transmembrane region" description="Helical" evidence="5">
    <location>
        <begin position="109"/>
        <end position="127"/>
    </location>
</feature>
<evidence type="ECO:0000256" key="3">
    <source>
        <dbReference type="ARBA" id="ARBA00022989"/>
    </source>
</evidence>
<dbReference type="PANTHER" id="PTHR43483:SF3">
    <property type="entry name" value="MEMBRANE TRANSPORTER PROTEIN HI_0806-RELATED"/>
    <property type="match status" value="1"/>
</dbReference>
<dbReference type="Pfam" id="PF01925">
    <property type="entry name" value="TauE"/>
    <property type="match status" value="1"/>
</dbReference>
<keyword evidence="4 5" id="KW-0472">Membrane</keyword>
<keyword evidence="5" id="KW-1003">Cell membrane</keyword>
<evidence type="ECO:0000313" key="6">
    <source>
        <dbReference type="EMBL" id="GFK95612.1"/>
    </source>
</evidence>
<protein>
    <recommendedName>
        <fullName evidence="5">Probable membrane transporter protein</fullName>
    </recommendedName>
</protein>
<proteinExistence type="inferred from homology"/>
<dbReference type="RefSeq" id="WP_173086753.1">
    <property type="nucleotide sequence ID" value="NZ_BLTE01000019.1"/>
</dbReference>
<feature type="transmembrane region" description="Helical" evidence="5">
    <location>
        <begin position="191"/>
        <end position="216"/>
    </location>
</feature>
<dbReference type="AlphaFoldDB" id="A0A6V8LT18"/>
<evidence type="ECO:0000256" key="4">
    <source>
        <dbReference type="ARBA" id="ARBA00023136"/>
    </source>
</evidence>
<name>A0A6V8LT18_9BACT</name>
<organism evidence="6 7">
    <name type="scientific">Fundidesulfovibrio magnetotacticus</name>
    <dbReference type="NCBI Taxonomy" id="2730080"/>
    <lineage>
        <taxon>Bacteria</taxon>
        <taxon>Pseudomonadati</taxon>
        <taxon>Thermodesulfobacteriota</taxon>
        <taxon>Desulfovibrionia</taxon>
        <taxon>Desulfovibrionales</taxon>
        <taxon>Desulfovibrionaceae</taxon>
        <taxon>Fundidesulfovibrio</taxon>
    </lineage>
</organism>
<evidence type="ECO:0000256" key="2">
    <source>
        <dbReference type="ARBA" id="ARBA00022692"/>
    </source>
</evidence>
<feature type="transmembrane region" description="Helical" evidence="5">
    <location>
        <begin position="254"/>
        <end position="274"/>
    </location>
</feature>
<evidence type="ECO:0000256" key="5">
    <source>
        <dbReference type="RuleBase" id="RU363041"/>
    </source>
</evidence>
<gene>
    <name evidence="6" type="ORF">NNJEOMEG_03480</name>
</gene>
<feature type="transmembrane region" description="Helical" evidence="5">
    <location>
        <begin position="286"/>
        <end position="303"/>
    </location>
</feature>
<evidence type="ECO:0000256" key="1">
    <source>
        <dbReference type="ARBA" id="ARBA00004141"/>
    </source>
</evidence>
<sequence length="308" mass="32632">MYFPAAGIEVNPLVPPLVALVISFVTSMGGVSGAFLLLPFQMSVLGYVNPSVSSTNQLYNIVAIPSGVWRFVREGRMVWPLTWVVVLGTLPGVLIGAVVRVTWLPDPGSFKAFAAFVLLYVGGRMAWDLWKRKAPAKPAPTAQDPKAKADCQGPKGAGLVHVTAFTLSRLAYEFQGESYCVKTTGIFGLSFLVGIVGGIYGIGGGAIIAPFFVAFYGLPVHTVAGAALMGTFVTSVAGVAFYQAIAPFYPNLSVAPDYTLGVLFGLGGMCGMYLGARCQKHVPAKLIKGMLAVLIVLLALRYLKEALF</sequence>
<feature type="transmembrane region" description="Helical" evidence="5">
    <location>
        <begin position="17"/>
        <end position="38"/>
    </location>
</feature>
<dbReference type="Proteomes" id="UP000494245">
    <property type="component" value="Unassembled WGS sequence"/>
</dbReference>